<evidence type="ECO:0000313" key="1">
    <source>
        <dbReference type="EMBL" id="HGZ59816.1"/>
    </source>
</evidence>
<accession>A0A7J3SJQ4</accession>
<reference evidence="1" key="1">
    <citation type="journal article" date="2020" name="mSystems">
        <title>Genome- and Community-Level Interaction Insights into Carbon Utilization and Element Cycling Functions of Hydrothermarchaeota in Hydrothermal Sediment.</title>
        <authorList>
            <person name="Zhou Z."/>
            <person name="Liu Y."/>
            <person name="Xu W."/>
            <person name="Pan J."/>
            <person name="Luo Z.H."/>
            <person name="Li M."/>
        </authorList>
    </citation>
    <scope>NUCLEOTIDE SEQUENCE [LARGE SCALE GENOMIC DNA]</scope>
    <source>
        <strain evidence="1">SpSt-885</strain>
    </source>
</reference>
<name>A0A7J3SJQ4_9CREN</name>
<proteinExistence type="predicted"/>
<dbReference type="EMBL" id="DTLS01000034">
    <property type="protein sequence ID" value="HGZ59816.1"/>
    <property type="molecule type" value="Genomic_DNA"/>
</dbReference>
<gene>
    <name evidence="1" type="ORF">ENW83_01230</name>
</gene>
<sequence length="98" mass="10900">MPIVYRCKNCGYVLHYLQKVGQDYVGIPSINEVMSKNGYICPKCKTKLTKPSQNDILITTIGIAKKRTMLPVKIGGSFYVPMSLLNGGKTQSEAEEEQ</sequence>
<dbReference type="AlphaFoldDB" id="A0A7J3SJQ4"/>
<comment type="caution">
    <text evidence="1">The sequence shown here is derived from an EMBL/GenBank/DDBJ whole genome shotgun (WGS) entry which is preliminary data.</text>
</comment>
<protein>
    <submittedName>
        <fullName evidence="1">Uncharacterized protein</fullName>
    </submittedName>
</protein>
<organism evidence="1">
    <name type="scientific">Fervidicoccus fontis</name>
    <dbReference type="NCBI Taxonomy" id="683846"/>
    <lineage>
        <taxon>Archaea</taxon>
        <taxon>Thermoproteota</taxon>
        <taxon>Thermoprotei</taxon>
        <taxon>Fervidicoccales</taxon>
        <taxon>Fervidicoccaceae</taxon>
        <taxon>Fervidicoccus</taxon>
    </lineage>
</organism>